<sequence length="236" mass="25716">MRRTRLAIVTLCLMFGWSSLTQASIVIGGTRVIYPENQREVSVALNNSGDTPSLVQAWVDEGDASVSPDDSAAPFVIFPPISRVEPDAGQTLRLVFSGEGSLPADRESLFWLNVLDIPPRPQAGEEGSRNFMQLAFRSRIKLFYRPASLEGRASGAPEQLRWRVAGGELRVDNPTPYHVNLSGLIVGGREVDIGEGLIPPRGSTTYPLPAGVSSPRQGELTFINDYGGRATREFSF</sequence>
<evidence type="ECO:0000256" key="4">
    <source>
        <dbReference type="ARBA" id="ARBA00022729"/>
    </source>
</evidence>
<evidence type="ECO:0000256" key="8">
    <source>
        <dbReference type="RuleBase" id="RU003918"/>
    </source>
</evidence>
<keyword evidence="6 8" id="KW-0143">Chaperone</keyword>
<keyword evidence="3" id="KW-1029">Fimbrium biogenesis</keyword>
<dbReference type="Proteomes" id="UP000235547">
    <property type="component" value="Unassembled WGS sequence"/>
</dbReference>
<comment type="caution">
    <text evidence="12">The sequence shown here is derived from an EMBL/GenBank/DDBJ whole genome shotgun (WGS) entry which is preliminary data.</text>
</comment>
<dbReference type="Pfam" id="PF02753">
    <property type="entry name" value="PapD_C"/>
    <property type="match status" value="1"/>
</dbReference>
<feature type="domain" description="Pili assembly chaperone N-terminal" evidence="10">
    <location>
        <begin position="24"/>
        <end position="149"/>
    </location>
</feature>
<dbReference type="OrthoDB" id="9131059at2"/>
<evidence type="ECO:0000256" key="2">
    <source>
        <dbReference type="ARBA" id="ARBA00007399"/>
    </source>
</evidence>
<evidence type="ECO:0000256" key="5">
    <source>
        <dbReference type="ARBA" id="ARBA00022764"/>
    </source>
</evidence>
<dbReference type="FunFam" id="2.60.40.10:FF:000458">
    <property type="entry name" value="Molecular chaperone FimC"/>
    <property type="match status" value="1"/>
</dbReference>
<comment type="similarity">
    <text evidence="2 8">Belongs to the periplasmic pilus chaperone family.</text>
</comment>
<feature type="chain" id="PRO_5014821501" evidence="9">
    <location>
        <begin position="24"/>
        <end position="236"/>
    </location>
</feature>
<dbReference type="PROSITE" id="PS00635">
    <property type="entry name" value="PILI_CHAPERONE"/>
    <property type="match status" value="1"/>
</dbReference>
<dbReference type="Pfam" id="PF00345">
    <property type="entry name" value="PapD_N"/>
    <property type="match status" value="1"/>
</dbReference>
<dbReference type="AlphaFoldDB" id="A0A2N7UGZ4"/>
<dbReference type="InterPro" id="IPR018046">
    <property type="entry name" value="Pili_assmbl_chaperone_CS"/>
</dbReference>
<feature type="signal peptide" evidence="9">
    <location>
        <begin position="1"/>
        <end position="23"/>
    </location>
</feature>
<dbReference type="PRINTS" id="PR00969">
    <property type="entry name" value="CHAPERONPILI"/>
</dbReference>
<name>A0A2N7UGZ4_9GAMM</name>
<dbReference type="Gene3D" id="2.60.40.10">
    <property type="entry name" value="Immunoglobulins"/>
    <property type="match status" value="2"/>
</dbReference>
<organism evidence="12 13">
    <name type="scientific">Halomonas urumqiensis</name>
    <dbReference type="NCBI Taxonomy" id="1684789"/>
    <lineage>
        <taxon>Bacteria</taxon>
        <taxon>Pseudomonadati</taxon>
        <taxon>Pseudomonadota</taxon>
        <taxon>Gammaproteobacteria</taxon>
        <taxon>Oceanospirillales</taxon>
        <taxon>Halomonadaceae</taxon>
        <taxon>Halomonas</taxon>
    </lineage>
</organism>
<evidence type="ECO:0000256" key="7">
    <source>
        <dbReference type="ARBA" id="ARBA00023319"/>
    </source>
</evidence>
<evidence type="ECO:0000256" key="6">
    <source>
        <dbReference type="ARBA" id="ARBA00023186"/>
    </source>
</evidence>
<gene>
    <name evidence="12" type="ORF">C1H70_11375</name>
</gene>
<evidence type="ECO:0000313" key="12">
    <source>
        <dbReference type="EMBL" id="PMR79692.1"/>
    </source>
</evidence>
<dbReference type="InterPro" id="IPR001829">
    <property type="entry name" value="Pili_assmbl_chaperone_bac"/>
</dbReference>
<dbReference type="PANTHER" id="PTHR30251">
    <property type="entry name" value="PILUS ASSEMBLY CHAPERONE"/>
    <property type="match status" value="1"/>
</dbReference>
<dbReference type="InterPro" id="IPR016148">
    <property type="entry name" value="Pili_assmbl_chaperone_C"/>
</dbReference>
<reference evidence="12 13" key="1">
    <citation type="submission" date="2018-01" db="EMBL/GenBank/DDBJ databases">
        <title>Halomonas endophytica sp. nov., isolated from storage liquid in the stems of Populus euphratica.</title>
        <authorList>
            <person name="Chen C."/>
        </authorList>
    </citation>
    <scope>NUCLEOTIDE SEQUENCE [LARGE SCALE GENOMIC DNA]</scope>
    <source>
        <strain evidence="12 13">BZ-SZ-XJ27</strain>
    </source>
</reference>
<evidence type="ECO:0000256" key="1">
    <source>
        <dbReference type="ARBA" id="ARBA00004418"/>
    </source>
</evidence>
<evidence type="ECO:0000259" key="11">
    <source>
        <dbReference type="Pfam" id="PF02753"/>
    </source>
</evidence>
<dbReference type="InterPro" id="IPR008962">
    <property type="entry name" value="PapD-like_sf"/>
</dbReference>
<evidence type="ECO:0000313" key="13">
    <source>
        <dbReference type="Proteomes" id="UP000235547"/>
    </source>
</evidence>
<dbReference type="InterPro" id="IPR050643">
    <property type="entry name" value="Periplasmic_pilus_chap"/>
</dbReference>
<proteinExistence type="inferred from homology"/>
<keyword evidence="5" id="KW-0574">Periplasm</keyword>
<evidence type="ECO:0000259" key="10">
    <source>
        <dbReference type="Pfam" id="PF00345"/>
    </source>
</evidence>
<evidence type="ECO:0000256" key="3">
    <source>
        <dbReference type="ARBA" id="ARBA00022558"/>
    </source>
</evidence>
<dbReference type="PANTHER" id="PTHR30251:SF2">
    <property type="entry name" value="FIMBRIAL CHAPERONE YADV-RELATED"/>
    <property type="match status" value="1"/>
</dbReference>
<accession>A0A2N7UGZ4</accession>
<dbReference type="SUPFAM" id="SSF49584">
    <property type="entry name" value="Periplasmic chaperone C-domain"/>
    <property type="match status" value="1"/>
</dbReference>
<dbReference type="InterPro" id="IPR036316">
    <property type="entry name" value="Pili_assmbl_chap_C_dom_sf"/>
</dbReference>
<keyword evidence="7" id="KW-0393">Immunoglobulin domain</keyword>
<dbReference type="GO" id="GO:0071555">
    <property type="term" value="P:cell wall organization"/>
    <property type="evidence" value="ECO:0007669"/>
    <property type="project" value="InterPro"/>
</dbReference>
<dbReference type="InterPro" id="IPR013783">
    <property type="entry name" value="Ig-like_fold"/>
</dbReference>
<dbReference type="RefSeq" id="WP_102588456.1">
    <property type="nucleotide sequence ID" value="NZ_BNAE01000001.1"/>
</dbReference>
<feature type="domain" description="Pili assembly chaperone C-terminal" evidence="11">
    <location>
        <begin position="171"/>
        <end position="229"/>
    </location>
</feature>
<dbReference type="InterPro" id="IPR016147">
    <property type="entry name" value="Pili_assmbl_chaperone_N"/>
</dbReference>
<dbReference type="GO" id="GO:0030288">
    <property type="term" value="C:outer membrane-bounded periplasmic space"/>
    <property type="evidence" value="ECO:0007669"/>
    <property type="project" value="InterPro"/>
</dbReference>
<keyword evidence="13" id="KW-1185">Reference proteome</keyword>
<keyword evidence="4 9" id="KW-0732">Signal</keyword>
<comment type="subcellular location">
    <subcellularLocation>
        <location evidence="1 8">Periplasm</location>
    </subcellularLocation>
</comment>
<dbReference type="SUPFAM" id="SSF49354">
    <property type="entry name" value="PapD-like"/>
    <property type="match status" value="1"/>
</dbReference>
<evidence type="ECO:0000256" key="9">
    <source>
        <dbReference type="SAM" id="SignalP"/>
    </source>
</evidence>
<dbReference type="EMBL" id="PNRG01000025">
    <property type="protein sequence ID" value="PMR79692.1"/>
    <property type="molecule type" value="Genomic_DNA"/>
</dbReference>
<protein>
    <submittedName>
        <fullName evidence="12">Pilus assembly protein PapD</fullName>
    </submittedName>
</protein>